<feature type="signal peptide" evidence="1">
    <location>
        <begin position="1"/>
        <end position="32"/>
    </location>
</feature>
<dbReference type="InterPro" id="IPR013320">
    <property type="entry name" value="ConA-like_dom_sf"/>
</dbReference>
<dbReference type="EMBL" id="JACXIZ010000053">
    <property type="protein sequence ID" value="MBD2848088.1"/>
    <property type="molecule type" value="Genomic_DNA"/>
</dbReference>
<organism evidence="4 5">
    <name type="scientific">Paenibacillus sabuli</name>
    <dbReference type="NCBI Taxonomy" id="2772509"/>
    <lineage>
        <taxon>Bacteria</taxon>
        <taxon>Bacillati</taxon>
        <taxon>Bacillota</taxon>
        <taxon>Bacilli</taxon>
        <taxon>Bacillales</taxon>
        <taxon>Paenibacillaceae</taxon>
        <taxon>Paenibacillus</taxon>
    </lineage>
</organism>
<keyword evidence="1" id="KW-0732">Signal</keyword>
<dbReference type="Gene3D" id="2.60.120.200">
    <property type="match status" value="1"/>
</dbReference>
<reference evidence="4" key="1">
    <citation type="submission" date="2020-09" db="EMBL/GenBank/DDBJ databases">
        <title>A novel bacterium of genus Paenibacillus, isolated from South China Sea.</title>
        <authorList>
            <person name="Huang H."/>
            <person name="Mo K."/>
            <person name="Hu Y."/>
        </authorList>
    </citation>
    <scope>NUCLEOTIDE SEQUENCE</scope>
    <source>
        <strain evidence="4">IB182496</strain>
    </source>
</reference>
<keyword evidence="5" id="KW-1185">Reference proteome</keyword>
<evidence type="ECO:0000313" key="4">
    <source>
        <dbReference type="EMBL" id="MBD2848088.1"/>
    </source>
</evidence>
<accession>A0A927GTX8</accession>
<evidence type="ECO:0000259" key="2">
    <source>
        <dbReference type="Pfam" id="PF21231"/>
    </source>
</evidence>
<evidence type="ECO:0000313" key="5">
    <source>
        <dbReference type="Proteomes" id="UP000621560"/>
    </source>
</evidence>
<dbReference type="PANTHER" id="PTHR36453:SF1">
    <property type="entry name" value="RIGHT HANDED BETA HELIX DOMAIN-CONTAINING PROTEIN"/>
    <property type="match status" value="1"/>
</dbReference>
<dbReference type="RefSeq" id="WP_190921189.1">
    <property type="nucleotide sequence ID" value="NZ_JACXIZ010000053.1"/>
</dbReference>
<dbReference type="Pfam" id="PF21231">
    <property type="entry name" value="GH141_M"/>
    <property type="match status" value="1"/>
</dbReference>
<name>A0A927GTX8_9BACL</name>
<feature type="domain" description="BT-1020-like structural beta-sandwich" evidence="3">
    <location>
        <begin position="647"/>
        <end position="749"/>
    </location>
</feature>
<protein>
    <submittedName>
        <fullName evidence="4">Right-handed parallel beta-helix repeat-containing protein</fullName>
    </submittedName>
</protein>
<sequence length="776" mass="82243">MKKIGKLRQGTLLAAAAAIVACCPIGAPPAEAAIQATYYASPAGSGSTCSAASPCSLVGARDKVRTANDAMTGDIVVYLRGGTYDLSATLTLGSADSGTGGYAVKWTAYPGETPVLSGGRSLGGSWTLHDAAQQIYKRSGVSGEFRQLVVNGEPAVRARTPNLTDADTMGDYYTTISADTTAKTYKIHKAEISTWSDPSRVEMVVQPHWYHNRLRLDAFTTDADYAYVSFQSAESGSAFAKSASFYTGNAYHFENAYEMLDAAGEWYLDTSADTLYYKPRSGENLSTATVVAPTLDVLVQMTGMATSPVHDIAWSGVTFRHAGWSGPSSSGLVATQGASPINGLTVPGAVQAAYAERLSLESNTFELLGGTGLKLGYGLKSSQIVGNTLREIAANGIELRSPKNASDGNRSENVLIGNNTISRVGRNYSNGIGILAHFVRDTLIEHNDLYDLPYMGIQLGNQAGCNCNIGMSGNMIRYNDLHDVMQLHDDGGAIYTLGRQPGTYLYRNYIHSLAKSEYAMSYPLAGLYMDNYSEFVTAQDNVLSAIDTASGASLTYEQTGIGAQNNQWINNAAQTQSIKDNAGVQPGYTQPVIIRLADDFDDGATEDPPPGWTIGGGSGSATIADVPGSGDKSVYVAKSDAAGSTLVSRTHPATSGIVTVEARVRAEQTGGWKMAPYITDSSGTTAVSVILENGYIKTYDGPTLVNAQAFSAGTWYKLRVVLDTNTDQFDLYVDGVRRITDADFRSAVSNIAGLRLGIGAGHTGGFHFDDIKVVAP</sequence>
<dbReference type="AlphaFoldDB" id="A0A927GTX8"/>
<dbReference type="InterPro" id="IPR048482">
    <property type="entry name" value="GH141_ins"/>
</dbReference>
<dbReference type="PROSITE" id="PS51257">
    <property type="entry name" value="PROKAR_LIPOPROTEIN"/>
    <property type="match status" value="1"/>
</dbReference>
<dbReference type="InterPro" id="IPR011050">
    <property type="entry name" value="Pectin_lyase_fold/virulence"/>
</dbReference>
<dbReference type="SUPFAM" id="SSF51126">
    <property type="entry name" value="Pectin lyase-like"/>
    <property type="match status" value="1"/>
</dbReference>
<evidence type="ECO:0000259" key="3">
    <source>
        <dbReference type="Pfam" id="PF22585"/>
    </source>
</evidence>
<proteinExistence type="predicted"/>
<gene>
    <name evidence="4" type="ORF">IDH44_23065</name>
</gene>
<comment type="caution">
    <text evidence="4">The sequence shown here is derived from an EMBL/GenBank/DDBJ whole genome shotgun (WGS) entry which is preliminary data.</text>
</comment>
<dbReference type="InterPro" id="IPR012334">
    <property type="entry name" value="Pectin_lyas_fold"/>
</dbReference>
<feature type="chain" id="PRO_5037664558" evidence="1">
    <location>
        <begin position="33"/>
        <end position="776"/>
    </location>
</feature>
<dbReference type="InterPro" id="IPR054490">
    <property type="entry name" value="BT_1020-like_b-sandwich_1"/>
</dbReference>
<dbReference type="Gene3D" id="2.160.20.10">
    <property type="entry name" value="Single-stranded right-handed beta-helix, Pectin lyase-like"/>
    <property type="match status" value="2"/>
</dbReference>
<dbReference type="SUPFAM" id="SSF49899">
    <property type="entry name" value="Concanavalin A-like lectins/glucanases"/>
    <property type="match status" value="1"/>
</dbReference>
<feature type="domain" description="GH141-like insertion" evidence="2">
    <location>
        <begin position="142"/>
        <end position="280"/>
    </location>
</feature>
<dbReference type="Pfam" id="PF22585">
    <property type="entry name" value="Sialidase-like_CBM"/>
    <property type="match status" value="1"/>
</dbReference>
<dbReference type="PANTHER" id="PTHR36453">
    <property type="entry name" value="SECRETED PROTEIN-RELATED"/>
    <property type="match status" value="1"/>
</dbReference>
<evidence type="ECO:0000256" key="1">
    <source>
        <dbReference type="SAM" id="SignalP"/>
    </source>
</evidence>
<dbReference type="Proteomes" id="UP000621560">
    <property type="component" value="Unassembled WGS sequence"/>
</dbReference>